<reference evidence="2 3" key="1">
    <citation type="journal article" date="2013" name="PLoS Genet.">
        <title>The genome and development-dependent transcriptomes of Pyronema confluens: a window into fungal evolution.</title>
        <authorList>
            <person name="Traeger S."/>
            <person name="Altegoer F."/>
            <person name="Freitag M."/>
            <person name="Gabaldon T."/>
            <person name="Kempken F."/>
            <person name="Kumar A."/>
            <person name="Marcet-Houben M."/>
            <person name="Poggeler S."/>
            <person name="Stajich J.E."/>
            <person name="Nowrousian M."/>
        </authorList>
    </citation>
    <scope>NUCLEOTIDE SEQUENCE [LARGE SCALE GENOMIC DNA]</scope>
    <source>
        <strain evidence="3">CBS 100304</strain>
        <tissue evidence="2">Vegetative mycelium</tissue>
    </source>
</reference>
<accession>U4L275</accession>
<gene>
    <name evidence="2" type="ORF">PCON_09354</name>
</gene>
<feature type="compositionally biased region" description="Low complexity" evidence="1">
    <location>
        <begin position="62"/>
        <end position="74"/>
    </location>
</feature>
<evidence type="ECO:0000313" key="2">
    <source>
        <dbReference type="EMBL" id="CCX09761.1"/>
    </source>
</evidence>
<proteinExistence type="predicted"/>
<sequence>MPYQPYFIRLLVQKFLIYRDNLKAQEALSQHHHSSAEILAPNTDRVQLAQYLFHRILETRHPASPTSPVSPASSQDPDPETLAPQDPIVRHTILLDDSATMFENHIWQCLSLETIETSPGDVTMIGVHCVRYPHLHFLKGIRFEPIETGEGVEYTFEYVSDDLTPILQRVFWVYQRSRTLEKELEQAETDEAVEDAGVAIGASNSVEFDPVESEDLQDPEPEVYPYVSVWDTSLPLIHSLEGSFNALRRVTPNNNLKFYIYTDGLGSSLVGLLEGITKLDERFDQFQPQGIATEAEVHISICAAGDNSRASEMKYLRLRSRLWVYRNREQRWKHFKVTLRMGFCPTN</sequence>
<evidence type="ECO:0000313" key="3">
    <source>
        <dbReference type="Proteomes" id="UP000018144"/>
    </source>
</evidence>
<dbReference type="AlphaFoldDB" id="U4L275"/>
<organism evidence="2 3">
    <name type="scientific">Pyronema omphalodes (strain CBS 100304)</name>
    <name type="common">Pyronema confluens</name>
    <dbReference type="NCBI Taxonomy" id="1076935"/>
    <lineage>
        <taxon>Eukaryota</taxon>
        <taxon>Fungi</taxon>
        <taxon>Dikarya</taxon>
        <taxon>Ascomycota</taxon>
        <taxon>Pezizomycotina</taxon>
        <taxon>Pezizomycetes</taxon>
        <taxon>Pezizales</taxon>
        <taxon>Pyronemataceae</taxon>
        <taxon>Pyronema</taxon>
    </lineage>
</organism>
<dbReference type="EMBL" id="HF935496">
    <property type="protein sequence ID" value="CCX09761.1"/>
    <property type="molecule type" value="Genomic_DNA"/>
</dbReference>
<keyword evidence="3" id="KW-1185">Reference proteome</keyword>
<protein>
    <submittedName>
        <fullName evidence="2">Uncharacterized protein</fullName>
    </submittedName>
</protein>
<feature type="region of interest" description="Disordered" evidence="1">
    <location>
        <begin position="62"/>
        <end position="84"/>
    </location>
</feature>
<evidence type="ECO:0000256" key="1">
    <source>
        <dbReference type="SAM" id="MobiDB-lite"/>
    </source>
</evidence>
<dbReference type="Proteomes" id="UP000018144">
    <property type="component" value="Unassembled WGS sequence"/>
</dbReference>
<name>U4L275_PYROM</name>